<comment type="caution">
    <text evidence="7">The sequence shown here is derived from an EMBL/GenBank/DDBJ whole genome shotgun (WGS) entry which is preliminary data.</text>
</comment>
<dbReference type="EMBL" id="JBAMMX010000018">
    <property type="protein sequence ID" value="KAK6923107.1"/>
    <property type="molecule type" value="Genomic_DNA"/>
</dbReference>
<evidence type="ECO:0000256" key="1">
    <source>
        <dbReference type="ARBA" id="ARBA00008956"/>
    </source>
</evidence>
<keyword evidence="8" id="KW-1185">Reference proteome</keyword>
<dbReference type="GO" id="GO:0030154">
    <property type="term" value="P:cell differentiation"/>
    <property type="evidence" value="ECO:0007669"/>
    <property type="project" value="UniProtKB-KW"/>
</dbReference>
<name>A0AAN8V5I7_9MAGN</name>
<protein>
    <recommendedName>
        <fullName evidence="5">FRIGIDA-like protein</fullName>
    </recommendedName>
</protein>
<evidence type="ECO:0000313" key="8">
    <source>
        <dbReference type="Proteomes" id="UP001370490"/>
    </source>
</evidence>
<dbReference type="AlphaFoldDB" id="A0AAN8V5I7"/>
<gene>
    <name evidence="7" type="ORF">RJ641_011411</name>
</gene>
<dbReference type="PANTHER" id="PTHR31791:SF41">
    <property type="entry name" value="FRIGIDA-LIKE PROTEIN"/>
    <property type="match status" value="1"/>
</dbReference>
<sequence>MADTKQVVDLGTITSLREQLGKALLDLESCNGASENKIQWNEIEEHFLNLETSLKKKCEELEVKEKEFEENESKIQASLAEREAAVSALEQGLLDRIQELKDAAVAAIAEAREIHKPSEPVDDGDNKDSKVSCSVDDTHALLSDSEEKSLDRTGENVEGGAVEVKPHQELMQLCEQMDAKGILNFTMEYQKNSTAIRGELSVALESATEPARLVLDSLEGFFPPDESTQQGENKDAALMDMRRSCITLLEAMTYLLARADPGLDHLLNPETKQQAKAIADDWKPKLDNAGIDAANGNSLEAEAFLQLLATYKIASEFDEDELCKLVLAVAHCRRASELCRSLGLAHKIPGVVGDLISSGRQIDAVHFIHAFELTEGFPPVPLLKTYLKDLRRNSQGKGGNGTGGQNDANSQELAALKSVIRCVKDYKLEADYPLDPLLKRVAQLEKLKGDKKRGAEFGKHQQKKPRTYGGFYGYRAPAAAVHAAPLSRQAPPLYANRTYVGVPERYSHPASNTYEYQAPKQAAYAAQEDDKRYYGYSQDVRVPTASYNNTTASNYNTYMGSGLEPSHQPYM</sequence>
<dbReference type="InterPro" id="IPR012474">
    <property type="entry name" value="Frigida"/>
</dbReference>
<dbReference type="Pfam" id="PF07899">
    <property type="entry name" value="Frigida"/>
    <property type="match status" value="1"/>
</dbReference>
<feature type="coiled-coil region" evidence="6">
    <location>
        <begin position="51"/>
        <end position="81"/>
    </location>
</feature>
<keyword evidence="2 5" id="KW-0217">Developmental protein</keyword>
<evidence type="ECO:0000256" key="6">
    <source>
        <dbReference type="SAM" id="Coils"/>
    </source>
</evidence>
<evidence type="ECO:0000256" key="2">
    <source>
        <dbReference type="ARBA" id="ARBA00022473"/>
    </source>
</evidence>
<accession>A0AAN8V5I7</accession>
<keyword evidence="6" id="KW-0175">Coiled coil</keyword>
<proteinExistence type="inferred from homology"/>
<reference evidence="7 8" key="1">
    <citation type="submission" date="2023-12" db="EMBL/GenBank/DDBJ databases">
        <title>A high-quality genome assembly for Dillenia turbinata (Dilleniales).</title>
        <authorList>
            <person name="Chanderbali A."/>
        </authorList>
    </citation>
    <scope>NUCLEOTIDE SEQUENCE [LARGE SCALE GENOMIC DNA]</scope>
    <source>
        <strain evidence="7">LSX21</strain>
        <tissue evidence="7">Leaf</tissue>
    </source>
</reference>
<evidence type="ECO:0000256" key="4">
    <source>
        <dbReference type="ARBA" id="ARBA00023089"/>
    </source>
</evidence>
<dbReference type="GO" id="GO:0009908">
    <property type="term" value="P:flower development"/>
    <property type="evidence" value="ECO:0007669"/>
    <property type="project" value="UniProtKB-KW"/>
</dbReference>
<dbReference type="Proteomes" id="UP001370490">
    <property type="component" value="Unassembled WGS sequence"/>
</dbReference>
<keyword evidence="3 5" id="KW-0221">Differentiation</keyword>
<dbReference type="PANTHER" id="PTHR31791">
    <property type="entry name" value="FRIGIDA-LIKE PROTEIN 3-RELATED"/>
    <property type="match status" value="1"/>
</dbReference>
<organism evidence="7 8">
    <name type="scientific">Dillenia turbinata</name>
    <dbReference type="NCBI Taxonomy" id="194707"/>
    <lineage>
        <taxon>Eukaryota</taxon>
        <taxon>Viridiplantae</taxon>
        <taxon>Streptophyta</taxon>
        <taxon>Embryophyta</taxon>
        <taxon>Tracheophyta</taxon>
        <taxon>Spermatophyta</taxon>
        <taxon>Magnoliopsida</taxon>
        <taxon>eudicotyledons</taxon>
        <taxon>Gunneridae</taxon>
        <taxon>Pentapetalae</taxon>
        <taxon>Dilleniales</taxon>
        <taxon>Dilleniaceae</taxon>
        <taxon>Dillenia</taxon>
    </lineage>
</organism>
<comment type="similarity">
    <text evidence="1 5">Belongs to the Frigida family.</text>
</comment>
<evidence type="ECO:0000256" key="5">
    <source>
        <dbReference type="RuleBase" id="RU364012"/>
    </source>
</evidence>
<keyword evidence="4 5" id="KW-0287">Flowering</keyword>
<evidence type="ECO:0000256" key="3">
    <source>
        <dbReference type="ARBA" id="ARBA00022782"/>
    </source>
</evidence>
<evidence type="ECO:0000313" key="7">
    <source>
        <dbReference type="EMBL" id="KAK6923107.1"/>
    </source>
</evidence>